<gene>
    <name evidence="2" type="ORF">EV702DRAFT_1037463</name>
</gene>
<feature type="region of interest" description="Disordered" evidence="1">
    <location>
        <begin position="303"/>
        <end position="436"/>
    </location>
</feature>
<feature type="compositionally biased region" description="Polar residues" evidence="1">
    <location>
        <begin position="216"/>
        <end position="229"/>
    </location>
</feature>
<accession>A0A9P6ZGG8</accession>
<proteinExistence type="predicted"/>
<dbReference type="OrthoDB" id="2943086at2759"/>
<dbReference type="AlphaFoldDB" id="A0A9P6ZGG8"/>
<evidence type="ECO:0000313" key="2">
    <source>
        <dbReference type="EMBL" id="KAG1764073.1"/>
    </source>
</evidence>
<comment type="caution">
    <text evidence="2">The sequence shown here is derived from an EMBL/GenBank/DDBJ whole genome shotgun (WGS) entry which is preliminary data.</text>
</comment>
<organism evidence="2 3">
    <name type="scientific">Suillus placidus</name>
    <dbReference type="NCBI Taxonomy" id="48579"/>
    <lineage>
        <taxon>Eukaryota</taxon>
        <taxon>Fungi</taxon>
        <taxon>Dikarya</taxon>
        <taxon>Basidiomycota</taxon>
        <taxon>Agaricomycotina</taxon>
        <taxon>Agaricomycetes</taxon>
        <taxon>Agaricomycetidae</taxon>
        <taxon>Boletales</taxon>
        <taxon>Suillineae</taxon>
        <taxon>Suillaceae</taxon>
        <taxon>Suillus</taxon>
    </lineage>
</organism>
<evidence type="ECO:0000313" key="3">
    <source>
        <dbReference type="Proteomes" id="UP000714275"/>
    </source>
</evidence>
<protein>
    <submittedName>
        <fullName evidence="2">Uncharacterized protein</fullName>
    </submittedName>
</protein>
<name>A0A9P6ZGG8_9AGAM</name>
<feature type="region of interest" description="Disordered" evidence="1">
    <location>
        <begin position="204"/>
        <end position="289"/>
    </location>
</feature>
<feature type="non-terminal residue" evidence="2">
    <location>
        <position position="1"/>
    </location>
</feature>
<sequence length="532" mass="58319">MHTFIEHEQDTGVWEVLPSTWWEIRYGSVSWSFDCPVPIKPVPHPKPPHYHGSLLRTSRPRRRYTVLLKAKPFDPSQDPATVPHNSANEWPPFEPLNHNFIGVQVAEDVLRSYELDSGFTHSIMPDITFDELYSSRTKLSVDVDEEEVEFARSQWATLVQNLVGDIQLSRAISASGLDGAFEIYTFLANHLHPFSLGGRPHSPLSSLEYDSEPSTDSDMLPSTPTQRSAFSDVEVHQPSPVLDGRGISPPKALNVSARAFTPKSGSPSKFLVSPSPDPSSRSNSSATPVNFVFPATNDNYQYLSPGLKKDDQGFYTSITPPDSPSRPRLDSSRPSSRLSSTRLPQFLSDVQSRKASKTRVIVDQMRSTPAASKKARPRNHSKSSSDSSPGPSISHSDAGDKKSPGSAQGGDRDDSHPDSPFSPENPIMPGRNGWMELPSSTASVKAVIPSSAARPSFPTSPSSNAPFLIQPPAPPGPFYHLPTRTSQPAFHRHRHHRPHGPLSLLPLSQAACMHGPSCGDRAYVEVPFLPFV</sequence>
<reference evidence="2" key="1">
    <citation type="journal article" date="2020" name="New Phytol.">
        <title>Comparative genomics reveals dynamic genome evolution in host specialist ectomycorrhizal fungi.</title>
        <authorList>
            <person name="Lofgren L.A."/>
            <person name="Nguyen N.H."/>
            <person name="Vilgalys R."/>
            <person name="Ruytinx J."/>
            <person name="Liao H.L."/>
            <person name="Branco S."/>
            <person name="Kuo A."/>
            <person name="LaButti K."/>
            <person name="Lipzen A."/>
            <person name="Andreopoulos W."/>
            <person name="Pangilinan J."/>
            <person name="Riley R."/>
            <person name="Hundley H."/>
            <person name="Na H."/>
            <person name="Barry K."/>
            <person name="Grigoriev I.V."/>
            <person name="Stajich J.E."/>
            <person name="Kennedy P.G."/>
        </authorList>
    </citation>
    <scope>NUCLEOTIDE SEQUENCE</scope>
    <source>
        <strain evidence="2">DOB743</strain>
    </source>
</reference>
<feature type="compositionally biased region" description="Low complexity" evidence="1">
    <location>
        <begin position="382"/>
        <end position="396"/>
    </location>
</feature>
<dbReference type="Proteomes" id="UP000714275">
    <property type="component" value="Unassembled WGS sequence"/>
</dbReference>
<keyword evidence="3" id="KW-1185">Reference proteome</keyword>
<feature type="compositionally biased region" description="Low complexity" evidence="1">
    <location>
        <begin position="332"/>
        <end position="344"/>
    </location>
</feature>
<evidence type="ECO:0000256" key="1">
    <source>
        <dbReference type="SAM" id="MobiDB-lite"/>
    </source>
</evidence>
<feature type="region of interest" description="Disordered" evidence="1">
    <location>
        <begin position="452"/>
        <end position="478"/>
    </location>
</feature>
<dbReference type="EMBL" id="JABBWD010000134">
    <property type="protein sequence ID" value="KAG1764073.1"/>
    <property type="molecule type" value="Genomic_DNA"/>
</dbReference>